<dbReference type="EMBL" id="JAUESC010000001">
    <property type="protein sequence ID" value="KAK0607434.1"/>
    <property type="molecule type" value="Genomic_DNA"/>
</dbReference>
<feature type="compositionally biased region" description="Polar residues" evidence="1">
    <location>
        <begin position="177"/>
        <end position="187"/>
    </location>
</feature>
<feature type="compositionally biased region" description="Polar residues" evidence="1">
    <location>
        <begin position="216"/>
        <end position="227"/>
    </location>
</feature>
<evidence type="ECO:0000313" key="2">
    <source>
        <dbReference type="EMBL" id="KAK0607434.1"/>
    </source>
</evidence>
<feature type="compositionally biased region" description="Polar residues" evidence="1">
    <location>
        <begin position="89"/>
        <end position="103"/>
    </location>
</feature>
<feature type="compositionally biased region" description="Polar residues" evidence="1">
    <location>
        <begin position="32"/>
        <end position="68"/>
    </location>
</feature>
<name>A0AA39W2H5_ACESA</name>
<feature type="compositionally biased region" description="Basic and acidic residues" evidence="1">
    <location>
        <begin position="204"/>
        <end position="215"/>
    </location>
</feature>
<gene>
    <name evidence="2" type="ORF">LWI29_014914</name>
</gene>
<dbReference type="Proteomes" id="UP001168877">
    <property type="component" value="Unassembled WGS sequence"/>
</dbReference>
<proteinExistence type="predicted"/>
<sequence length="306" mass="33994">MTCRVPKTLENDNKIYTNPRLAKRTTINSFIDNQQTNVVSRQENTNKNTRQNAENSNPTVMAKSSNPQGREANSKDDFRPDKRPDPPTKTGQEVDQQYENSSGGLRDKRPDPEVKTCSSPEVGHLLSKEQQHDCGGLGDKRPDPLKITVTSPEGLQLLSQERKKCDLKQEIQAKQILNSAEQTGQSSVKEKQKDIVSPGPGGVNKDDKYTEHSKPFETTQARAGQSSEEQRKGVHKEESNANQQDRKLDATRNSVGQGVKLLTSDQQKGVNQQGIRKDDKNKGPNSVEDKTKNSTEPATKEQHKGA</sequence>
<organism evidence="2 3">
    <name type="scientific">Acer saccharum</name>
    <name type="common">Sugar maple</name>
    <dbReference type="NCBI Taxonomy" id="4024"/>
    <lineage>
        <taxon>Eukaryota</taxon>
        <taxon>Viridiplantae</taxon>
        <taxon>Streptophyta</taxon>
        <taxon>Embryophyta</taxon>
        <taxon>Tracheophyta</taxon>
        <taxon>Spermatophyta</taxon>
        <taxon>Magnoliopsida</taxon>
        <taxon>eudicotyledons</taxon>
        <taxon>Gunneridae</taxon>
        <taxon>Pentapetalae</taxon>
        <taxon>rosids</taxon>
        <taxon>malvids</taxon>
        <taxon>Sapindales</taxon>
        <taxon>Sapindaceae</taxon>
        <taxon>Hippocastanoideae</taxon>
        <taxon>Acereae</taxon>
        <taxon>Acer</taxon>
    </lineage>
</organism>
<feature type="compositionally biased region" description="Basic and acidic residues" evidence="1">
    <location>
        <begin position="105"/>
        <end position="114"/>
    </location>
</feature>
<feature type="region of interest" description="Disordered" evidence="1">
    <location>
        <begin position="177"/>
        <end position="306"/>
    </location>
</feature>
<reference evidence="2" key="1">
    <citation type="journal article" date="2022" name="Plant J.">
        <title>Strategies of tolerance reflected in two North American maple genomes.</title>
        <authorList>
            <person name="McEvoy S.L."/>
            <person name="Sezen U.U."/>
            <person name="Trouern-Trend A."/>
            <person name="McMahon S.M."/>
            <person name="Schaberg P.G."/>
            <person name="Yang J."/>
            <person name="Wegrzyn J.L."/>
            <person name="Swenson N.G."/>
        </authorList>
    </citation>
    <scope>NUCLEOTIDE SEQUENCE</scope>
    <source>
        <strain evidence="2">NS2018</strain>
    </source>
</reference>
<feature type="region of interest" description="Disordered" evidence="1">
    <location>
        <begin position="32"/>
        <end position="153"/>
    </location>
</feature>
<feature type="compositionally biased region" description="Basic and acidic residues" evidence="1">
    <location>
        <begin position="126"/>
        <end position="144"/>
    </location>
</feature>
<evidence type="ECO:0000313" key="3">
    <source>
        <dbReference type="Proteomes" id="UP001168877"/>
    </source>
</evidence>
<feature type="compositionally biased region" description="Polar residues" evidence="1">
    <location>
        <begin position="263"/>
        <end position="274"/>
    </location>
</feature>
<protein>
    <submittedName>
        <fullName evidence="2">Uncharacterized protein</fullName>
    </submittedName>
</protein>
<keyword evidence="3" id="KW-1185">Reference proteome</keyword>
<accession>A0AA39W2H5</accession>
<evidence type="ECO:0000256" key="1">
    <source>
        <dbReference type="SAM" id="MobiDB-lite"/>
    </source>
</evidence>
<feature type="compositionally biased region" description="Basic and acidic residues" evidence="1">
    <location>
        <begin position="275"/>
        <end position="306"/>
    </location>
</feature>
<feature type="compositionally biased region" description="Basic and acidic residues" evidence="1">
    <location>
        <begin position="228"/>
        <end position="250"/>
    </location>
</feature>
<comment type="caution">
    <text evidence="2">The sequence shown here is derived from an EMBL/GenBank/DDBJ whole genome shotgun (WGS) entry which is preliminary data.</text>
</comment>
<reference evidence="2" key="2">
    <citation type="submission" date="2023-06" db="EMBL/GenBank/DDBJ databases">
        <authorList>
            <person name="Swenson N.G."/>
            <person name="Wegrzyn J.L."/>
            <person name="Mcevoy S.L."/>
        </authorList>
    </citation>
    <scope>NUCLEOTIDE SEQUENCE</scope>
    <source>
        <strain evidence="2">NS2018</strain>
        <tissue evidence="2">Leaf</tissue>
    </source>
</reference>
<dbReference type="AlphaFoldDB" id="A0AA39W2H5"/>
<feature type="compositionally biased region" description="Basic and acidic residues" evidence="1">
    <location>
        <begin position="72"/>
        <end position="86"/>
    </location>
</feature>